<dbReference type="InterPro" id="IPR008003">
    <property type="entry name" value="DUF739"/>
</dbReference>
<dbReference type="EMBL" id="NJGI01000001">
    <property type="protein sequence ID" value="PGH22544.1"/>
    <property type="molecule type" value="Genomic_DNA"/>
</dbReference>
<dbReference type="InterPro" id="IPR010982">
    <property type="entry name" value="Lambda_DNA-bd_dom_sf"/>
</dbReference>
<organism evidence="1 2">
    <name type="scientific">Fusobacterium nucleatum subsp. polymorphum</name>
    <name type="common">Fusobacterium polymorphum</name>
    <dbReference type="NCBI Taxonomy" id="76857"/>
    <lineage>
        <taxon>Bacteria</taxon>
        <taxon>Fusobacteriati</taxon>
        <taxon>Fusobacteriota</taxon>
        <taxon>Fusobacteriia</taxon>
        <taxon>Fusobacteriales</taxon>
        <taxon>Fusobacteriaceae</taxon>
        <taxon>Fusobacterium</taxon>
    </lineage>
</organism>
<dbReference type="SUPFAM" id="SSF47413">
    <property type="entry name" value="lambda repressor-like DNA-binding domains"/>
    <property type="match status" value="1"/>
</dbReference>
<dbReference type="AlphaFoldDB" id="A0A2B7YEP8"/>
<accession>A0A2B7YEP8</accession>
<dbReference type="RefSeq" id="WP_098702603.1">
    <property type="nucleotide sequence ID" value="NZ_NJGI01000001.1"/>
</dbReference>
<comment type="caution">
    <text evidence="1">The sequence shown here is derived from an EMBL/GenBank/DDBJ whole genome shotgun (WGS) entry which is preliminary data.</text>
</comment>
<sequence length="70" mass="8183">MFDYSKLEGKITEVYRTQYKFAEVLGISKASISAKLNNKTDFTQKEICDSLRLLKIPESEVYSYFFKTKV</sequence>
<evidence type="ECO:0000313" key="2">
    <source>
        <dbReference type="Proteomes" id="UP000222862"/>
    </source>
</evidence>
<name>A0A2B7YEP8_FUSNP</name>
<dbReference type="Proteomes" id="UP000222862">
    <property type="component" value="Unassembled WGS sequence"/>
</dbReference>
<reference evidence="1 2" key="1">
    <citation type="submission" date="2017-06" db="EMBL/GenBank/DDBJ databases">
        <title>Genome sequencing of Fusobacterium nucleatum subsp. polymorphum KCOM 1232 (=ChDC F37).</title>
        <authorList>
            <person name="Kook J.-K."/>
            <person name="Park S.-N."/>
            <person name="Lim Y.K."/>
            <person name="Roh H."/>
        </authorList>
    </citation>
    <scope>NUCLEOTIDE SEQUENCE [LARGE SCALE GENOMIC DNA]</scope>
    <source>
        <strain evidence="2">KCOM 1232 ( ChDC F37)</strain>
    </source>
</reference>
<protein>
    <submittedName>
        <fullName evidence="1">DUF739 domain-containing protein</fullName>
    </submittedName>
</protein>
<dbReference type="Pfam" id="PF05339">
    <property type="entry name" value="DUF739"/>
    <property type="match status" value="1"/>
</dbReference>
<evidence type="ECO:0000313" key="1">
    <source>
        <dbReference type="EMBL" id="PGH22544.1"/>
    </source>
</evidence>
<gene>
    <name evidence="1" type="ORF">RN96_05310</name>
</gene>
<proteinExistence type="predicted"/>
<dbReference type="GO" id="GO:0003677">
    <property type="term" value="F:DNA binding"/>
    <property type="evidence" value="ECO:0007669"/>
    <property type="project" value="InterPro"/>
</dbReference>